<evidence type="ECO:0000256" key="10">
    <source>
        <dbReference type="ARBA" id="ARBA00023002"/>
    </source>
</evidence>
<dbReference type="GO" id="GO:0051538">
    <property type="term" value="F:3 iron, 4 sulfur cluster binding"/>
    <property type="evidence" value="ECO:0007669"/>
    <property type="project" value="UniProtKB-KW"/>
</dbReference>
<dbReference type="Gene3D" id="4.10.480.10">
    <property type="entry name" value="Cytochrome-c3 hydrogenase, C-terminal domain"/>
    <property type="match status" value="1"/>
</dbReference>
<evidence type="ECO:0000259" key="16">
    <source>
        <dbReference type="Pfam" id="PF01058"/>
    </source>
</evidence>
<dbReference type="InterPro" id="IPR037024">
    <property type="entry name" value="NiFe_Hase_small_N_sf"/>
</dbReference>
<evidence type="ECO:0000256" key="12">
    <source>
        <dbReference type="ARBA" id="ARBA00023014"/>
    </source>
</evidence>
<evidence type="ECO:0000256" key="15">
    <source>
        <dbReference type="PIRSR" id="PIRSR000310-1"/>
    </source>
</evidence>
<feature type="binding site" evidence="15">
    <location>
        <position position="87"/>
    </location>
    <ligand>
        <name>[4Fe-4S] cluster</name>
        <dbReference type="ChEBI" id="CHEBI:49883"/>
        <label>1</label>
    </ligand>
</feature>
<dbReference type="Pfam" id="PF10518">
    <property type="entry name" value="TAT_signal"/>
    <property type="match status" value="1"/>
</dbReference>
<dbReference type="Proteomes" id="UP000294832">
    <property type="component" value="Unassembled WGS sequence"/>
</dbReference>
<dbReference type="PRINTS" id="PR00614">
    <property type="entry name" value="NIHGNASESMLL"/>
</dbReference>
<feature type="binding site" evidence="15">
    <location>
        <position position="289"/>
    </location>
    <ligand>
        <name>[4Fe-4S] cluster</name>
        <dbReference type="ChEBI" id="CHEBI:49883"/>
        <label>2</label>
    </ligand>
</feature>
<gene>
    <name evidence="18" type="ORF">EDC91_11932</name>
</gene>
<keyword evidence="7 15" id="KW-0004">4Fe-4S</keyword>
<comment type="subcellular location">
    <subcellularLocation>
        <location evidence="3">Cell envelope</location>
    </subcellularLocation>
</comment>
<comment type="catalytic activity">
    <reaction evidence="14">
        <text>H2 + A = AH2</text>
        <dbReference type="Rhea" id="RHEA:12116"/>
        <dbReference type="ChEBI" id="CHEBI:13193"/>
        <dbReference type="ChEBI" id="CHEBI:17499"/>
        <dbReference type="ChEBI" id="CHEBI:18276"/>
        <dbReference type="EC" id="1.12.99.6"/>
    </reaction>
</comment>
<evidence type="ECO:0000259" key="17">
    <source>
        <dbReference type="Pfam" id="PF14720"/>
    </source>
</evidence>
<keyword evidence="8 15" id="KW-0479">Metal-binding</keyword>
<evidence type="ECO:0000256" key="1">
    <source>
        <dbReference type="ARBA" id="ARBA00001927"/>
    </source>
</evidence>
<dbReference type="GO" id="GO:0009055">
    <property type="term" value="F:electron transfer activity"/>
    <property type="evidence" value="ECO:0007669"/>
    <property type="project" value="TreeGrafter"/>
</dbReference>
<name>A0A4R2FCT5_9GAMM</name>
<dbReference type="PANTHER" id="PTHR30013">
    <property type="entry name" value="NIFE / NIFESE HYDROGENASE SMALL SUBUNIT FAMILY MEMBER"/>
    <property type="match status" value="1"/>
</dbReference>
<keyword evidence="9" id="KW-0732">Signal</keyword>
<reference evidence="18 19" key="1">
    <citation type="submission" date="2019-03" db="EMBL/GenBank/DDBJ databases">
        <title>Freshwater and sediment microbial communities from various areas in North America, analyzing microbe dynamics in response to fracking.</title>
        <authorList>
            <person name="Lamendella R."/>
        </authorList>
    </citation>
    <scope>NUCLEOTIDE SEQUENCE [LARGE SCALE GENOMIC DNA]</scope>
    <source>
        <strain evidence="18 19">74A</strain>
    </source>
</reference>
<comment type="cofactor">
    <cofactor evidence="2">
        <name>[4Fe-4S] cluster</name>
        <dbReference type="ChEBI" id="CHEBI:49883"/>
    </cofactor>
</comment>
<feature type="binding site" evidence="15">
    <location>
        <position position="317"/>
    </location>
    <ligand>
        <name>[3Fe-4S] cluster</name>
        <dbReference type="ChEBI" id="CHEBI:21137"/>
    </ligand>
</feature>
<dbReference type="FunFam" id="3.40.50.700:FF:000001">
    <property type="entry name" value="Hydrogenase 2 small subunit"/>
    <property type="match status" value="1"/>
</dbReference>
<dbReference type="RefSeq" id="WP_133039483.1">
    <property type="nucleotide sequence ID" value="NZ_BMXW01000002.1"/>
</dbReference>
<evidence type="ECO:0000256" key="11">
    <source>
        <dbReference type="ARBA" id="ARBA00023004"/>
    </source>
</evidence>
<dbReference type="EMBL" id="SLWF01000019">
    <property type="protein sequence ID" value="TCN82323.1"/>
    <property type="molecule type" value="Genomic_DNA"/>
</dbReference>
<dbReference type="GO" id="GO:0009061">
    <property type="term" value="P:anaerobic respiration"/>
    <property type="evidence" value="ECO:0007669"/>
    <property type="project" value="TreeGrafter"/>
</dbReference>
<dbReference type="AlphaFoldDB" id="A0A4R2FCT5"/>
<feature type="binding site" evidence="15">
    <location>
        <position position="255"/>
    </location>
    <ligand>
        <name>[4Fe-4S] cluster</name>
        <dbReference type="ChEBI" id="CHEBI:49883"/>
        <label>2</label>
    </ligand>
</feature>
<dbReference type="GO" id="GO:0016020">
    <property type="term" value="C:membrane"/>
    <property type="evidence" value="ECO:0007669"/>
    <property type="project" value="TreeGrafter"/>
</dbReference>
<feature type="binding site" evidence="15">
    <location>
        <position position="84"/>
    </location>
    <ligand>
        <name>[4Fe-4S] cluster</name>
        <dbReference type="ChEBI" id="CHEBI:49883"/>
        <label>1</label>
    </ligand>
</feature>
<dbReference type="InterPro" id="IPR037148">
    <property type="entry name" value="NiFe-Hase_small_C_sf"/>
</dbReference>
<evidence type="ECO:0000256" key="2">
    <source>
        <dbReference type="ARBA" id="ARBA00001966"/>
    </source>
</evidence>
<dbReference type="GO" id="GO:0044569">
    <property type="term" value="C:[Ni-Fe] hydrogenase complex"/>
    <property type="evidence" value="ECO:0007669"/>
    <property type="project" value="TreeGrafter"/>
</dbReference>
<feature type="binding site" evidence="15">
    <location>
        <position position="217"/>
    </location>
    <ligand>
        <name>[4Fe-4S] cluster</name>
        <dbReference type="ChEBI" id="CHEBI:49883"/>
        <label>1</label>
    </ligand>
</feature>
<comment type="subunit">
    <text evidence="5">Heterodimer of a large and a small subunit.</text>
</comment>
<accession>A0A4R2FCT5</accession>
<feature type="binding site" evidence="15">
    <location>
        <position position="320"/>
    </location>
    <ligand>
        <name>[3Fe-4S] cluster</name>
        <dbReference type="ChEBI" id="CHEBI:21137"/>
    </ligand>
</feature>
<evidence type="ECO:0000256" key="9">
    <source>
        <dbReference type="ARBA" id="ARBA00022729"/>
    </source>
</evidence>
<comment type="caution">
    <text evidence="18">The sequence shown here is derived from an EMBL/GenBank/DDBJ whole genome shotgun (WGS) entry which is preliminary data.</text>
</comment>
<evidence type="ECO:0000256" key="4">
    <source>
        <dbReference type="ARBA" id="ARBA00006605"/>
    </source>
</evidence>
<feature type="binding site" evidence="15">
    <location>
        <position position="283"/>
    </location>
    <ligand>
        <name>[4Fe-4S] cluster</name>
        <dbReference type="ChEBI" id="CHEBI:49883"/>
        <label>2</label>
    </ligand>
</feature>
<dbReference type="SUPFAM" id="SSF56770">
    <property type="entry name" value="HydA/Nqo6-like"/>
    <property type="match status" value="1"/>
</dbReference>
<evidence type="ECO:0000256" key="14">
    <source>
        <dbReference type="ARBA" id="ARBA00048757"/>
    </source>
</evidence>
<evidence type="ECO:0000313" key="19">
    <source>
        <dbReference type="Proteomes" id="UP000294832"/>
    </source>
</evidence>
<evidence type="ECO:0000313" key="18">
    <source>
        <dbReference type="EMBL" id="TCN82323.1"/>
    </source>
</evidence>
<comment type="similarity">
    <text evidence="4">Belongs to the [NiFe]/[NiFeSe] hydrogenase small subunit family.</text>
</comment>
<evidence type="ECO:0000256" key="13">
    <source>
        <dbReference type="ARBA" id="ARBA00023291"/>
    </source>
</evidence>
<keyword evidence="11 15" id="KW-0408">Iron</keyword>
<dbReference type="OrthoDB" id="9766729at2"/>
<feature type="binding site" evidence="15">
    <location>
        <position position="184"/>
    </location>
    <ligand>
        <name>[4Fe-4S] cluster</name>
        <dbReference type="ChEBI" id="CHEBI:49883"/>
        <label>1</label>
    </ligand>
</feature>
<dbReference type="InterPro" id="IPR019546">
    <property type="entry name" value="TAT_signal_bac_arc"/>
</dbReference>
<evidence type="ECO:0000256" key="3">
    <source>
        <dbReference type="ARBA" id="ARBA00004196"/>
    </source>
</evidence>
<dbReference type="InterPro" id="IPR006311">
    <property type="entry name" value="TAT_signal"/>
</dbReference>
<dbReference type="Gene3D" id="3.40.50.700">
    <property type="entry name" value="NADH:ubiquinone oxidoreductase-like, 20kDa subunit"/>
    <property type="match status" value="1"/>
</dbReference>
<feature type="domain" description="Cytochrome-c3 hydrogenase C-terminal" evidence="17">
    <location>
        <begin position="250"/>
        <end position="332"/>
    </location>
</feature>
<dbReference type="GO" id="GO:0051539">
    <property type="term" value="F:4 iron, 4 sulfur cluster binding"/>
    <property type="evidence" value="ECO:0007669"/>
    <property type="project" value="UniProtKB-KW"/>
</dbReference>
<organism evidence="18 19">
    <name type="scientific">Shewanella fodinae</name>
    <dbReference type="NCBI Taxonomy" id="552357"/>
    <lineage>
        <taxon>Bacteria</taxon>
        <taxon>Pseudomonadati</taxon>
        <taxon>Pseudomonadota</taxon>
        <taxon>Gammaproteobacteria</taxon>
        <taxon>Alteromonadales</taxon>
        <taxon>Shewanellaceae</taxon>
        <taxon>Shewanella</taxon>
    </lineage>
</organism>
<feature type="domain" description="NADH:ubiquinone oxidoreductase-like 20kDa subunit" evidence="16">
    <location>
        <begin position="84"/>
        <end position="230"/>
    </location>
</feature>
<dbReference type="PANTHER" id="PTHR30013:SF7">
    <property type="entry name" value="HYDROGENASE-2 SMALL CHAIN"/>
    <property type="match status" value="1"/>
</dbReference>
<feature type="binding site" evidence="15">
    <location>
        <position position="298"/>
    </location>
    <ligand>
        <name>[3Fe-4S] cluster</name>
        <dbReference type="ChEBI" id="CHEBI:21137"/>
    </ligand>
</feature>
<evidence type="ECO:0000256" key="7">
    <source>
        <dbReference type="ARBA" id="ARBA00022485"/>
    </source>
</evidence>
<dbReference type="InterPro" id="IPR027394">
    <property type="entry name" value="Cytochrome-c3_hydrogenase_C"/>
</dbReference>
<keyword evidence="19" id="KW-1185">Reference proteome</keyword>
<dbReference type="InterPro" id="IPR006137">
    <property type="entry name" value="NADH_UbQ_OxRdtase-like_20kDa"/>
</dbReference>
<dbReference type="GO" id="GO:0030313">
    <property type="term" value="C:cell envelope"/>
    <property type="evidence" value="ECO:0007669"/>
    <property type="project" value="UniProtKB-SubCell"/>
</dbReference>
<dbReference type="PROSITE" id="PS51318">
    <property type="entry name" value="TAT"/>
    <property type="match status" value="1"/>
</dbReference>
<sequence length="379" mass="41077">MDTHSALYEQGRKRLEELRQLPPRQDKSLQERMLEHGISRRDFMKWSASVTALLALPLPFSNLVAEAAELADRVPLIWLHLAECTGCSESLVRADTPNLDSLIFDHISLEYHETLMAAAGWQAEENLEHALKTYKGNYLLAVEGAVPTANNGAFLTVGCKGHTGLEIVKEAAEGAAAIISVGTCASFGGVQAAAPNPTGAKGIYEVVDKAVVNLGGCPPSEKNIVGTLMYFIMFGRLPALDMYNRPKWAYGARVHDNCERRGRFDSGEFVEQFGDEGAKQGYCLYKVGCKGPYTYNNCPTERFNHHVSWPVLAGHGCMGCSEPNFWDDMADFEKPLGRQLLHGLDATADTIGAVILGATVVGIGAHAVASLFAGSSKED</sequence>
<keyword evidence="10" id="KW-0560">Oxidoreductase</keyword>
<dbReference type="NCBIfam" id="TIGR00391">
    <property type="entry name" value="hydA"/>
    <property type="match status" value="1"/>
</dbReference>
<proteinExistence type="inferred from homology"/>
<keyword evidence="12 15" id="KW-0411">Iron-sulfur</keyword>
<dbReference type="GO" id="GO:0009375">
    <property type="term" value="C:ferredoxin hydrogenase complex"/>
    <property type="evidence" value="ECO:0007669"/>
    <property type="project" value="InterPro"/>
</dbReference>
<protein>
    <recommendedName>
        <fullName evidence="6">hydrogenase (acceptor)</fullName>
        <ecNumber evidence="6">1.12.99.6</ecNumber>
    </recommendedName>
</protein>
<dbReference type="GO" id="GO:0008901">
    <property type="term" value="F:ferredoxin hydrogenase activity"/>
    <property type="evidence" value="ECO:0007669"/>
    <property type="project" value="InterPro"/>
</dbReference>
<evidence type="ECO:0000256" key="5">
    <source>
        <dbReference type="ARBA" id="ARBA00011771"/>
    </source>
</evidence>
<dbReference type="InterPro" id="IPR001821">
    <property type="entry name" value="NiFe_hydrogenase_ssu"/>
</dbReference>
<comment type="cofactor">
    <cofactor evidence="1">
        <name>[3Fe-4S] cluster</name>
        <dbReference type="ChEBI" id="CHEBI:21137"/>
    </cofactor>
</comment>
<dbReference type="Pfam" id="PF01058">
    <property type="entry name" value="Oxidored_q6"/>
    <property type="match status" value="1"/>
</dbReference>
<dbReference type="GO" id="GO:0033748">
    <property type="term" value="F:hydrogenase (acceptor) activity"/>
    <property type="evidence" value="ECO:0007669"/>
    <property type="project" value="UniProtKB-EC"/>
</dbReference>
<dbReference type="EC" id="1.12.99.6" evidence="6"/>
<evidence type="ECO:0000256" key="6">
    <source>
        <dbReference type="ARBA" id="ARBA00012082"/>
    </source>
</evidence>
<evidence type="ECO:0000256" key="8">
    <source>
        <dbReference type="ARBA" id="ARBA00022723"/>
    </source>
</evidence>
<dbReference type="Pfam" id="PF14720">
    <property type="entry name" value="NiFe_hyd_SSU_C"/>
    <property type="match status" value="1"/>
</dbReference>
<dbReference type="GO" id="GO:0046872">
    <property type="term" value="F:metal ion binding"/>
    <property type="evidence" value="ECO:0007669"/>
    <property type="project" value="UniProtKB-KW"/>
</dbReference>
<feature type="binding site" evidence="15">
    <location>
        <position position="258"/>
    </location>
    <ligand>
        <name>[4Fe-4S] cluster</name>
        <dbReference type="ChEBI" id="CHEBI:49883"/>
        <label>2</label>
    </ligand>
</feature>
<keyword evidence="13 15" id="KW-0003">3Fe-4S</keyword>
<dbReference type="PIRSF" id="PIRSF000310">
    <property type="entry name" value="NiFe_hyd_ssu"/>
    <property type="match status" value="1"/>
</dbReference>